<organism evidence="1 2">
    <name type="scientific">Candidatus Magnetoglobus multicellularis str. Araruama</name>
    <dbReference type="NCBI Taxonomy" id="890399"/>
    <lineage>
        <taxon>Bacteria</taxon>
        <taxon>Pseudomonadati</taxon>
        <taxon>Thermodesulfobacteriota</taxon>
        <taxon>Desulfobacteria</taxon>
        <taxon>Desulfobacterales</taxon>
        <taxon>Desulfobacteraceae</taxon>
        <taxon>Candidatus Magnetoglobus</taxon>
    </lineage>
</organism>
<accession>A0A1V1NQZ8</accession>
<name>A0A1V1NQZ8_9BACT</name>
<dbReference type="AlphaFoldDB" id="A0A1V1NQZ8"/>
<evidence type="ECO:0000313" key="1">
    <source>
        <dbReference type="EMBL" id="ETR64994.1"/>
    </source>
</evidence>
<gene>
    <name evidence="1" type="ORF">OMM_14990</name>
</gene>
<dbReference type="EMBL" id="ATBP01003340">
    <property type="protein sequence ID" value="ETR64994.1"/>
    <property type="molecule type" value="Genomic_DNA"/>
</dbReference>
<protein>
    <submittedName>
        <fullName evidence="1">Uncharacterized protein</fullName>
    </submittedName>
</protein>
<comment type="caution">
    <text evidence="1">The sequence shown here is derived from an EMBL/GenBank/DDBJ whole genome shotgun (WGS) entry which is preliminary data.</text>
</comment>
<dbReference type="Proteomes" id="UP000189670">
    <property type="component" value="Unassembled WGS sequence"/>
</dbReference>
<feature type="non-terminal residue" evidence="1">
    <location>
        <position position="76"/>
    </location>
</feature>
<reference evidence="2" key="1">
    <citation type="submission" date="2012-11" db="EMBL/GenBank/DDBJ databases">
        <authorList>
            <person name="Lucero-Rivera Y.E."/>
            <person name="Tovar-Ramirez D."/>
        </authorList>
    </citation>
    <scope>NUCLEOTIDE SEQUENCE [LARGE SCALE GENOMIC DNA]</scope>
    <source>
        <strain evidence="2">Araruama</strain>
    </source>
</reference>
<sequence length="76" mass="8017">MAITSVTISDEDAGNEPIRLTIVSEHGLIEAEGFAATKQLTPSDANLISMNVLLKSLTFTPDEGYTGPANIQIAVN</sequence>
<evidence type="ECO:0000313" key="2">
    <source>
        <dbReference type="Proteomes" id="UP000189670"/>
    </source>
</evidence>
<proteinExistence type="predicted"/>